<gene>
    <name evidence="6" type="ORF">SHERM_27277</name>
</gene>
<dbReference type="InterPro" id="IPR027417">
    <property type="entry name" value="P-loop_NTPase"/>
</dbReference>
<keyword evidence="2 6" id="KW-0689">Ribosomal protein</keyword>
<dbReference type="Gene3D" id="3.40.50.300">
    <property type="entry name" value="P-loop containing nucleotide triphosphate hydrolases"/>
    <property type="match status" value="1"/>
</dbReference>
<dbReference type="PANTHER" id="PTHR10064">
    <property type="entry name" value="60S RIBOSOMAL PROTEIN L22"/>
    <property type="match status" value="1"/>
</dbReference>
<reference evidence="6" key="1">
    <citation type="submission" date="2019-12" db="EMBL/GenBank/DDBJ databases">
        <authorList>
            <person name="Scholes J."/>
        </authorList>
    </citation>
    <scope>NUCLEOTIDE SEQUENCE</scope>
</reference>
<evidence type="ECO:0000256" key="5">
    <source>
        <dbReference type="ARBA" id="ARBA00041214"/>
    </source>
</evidence>
<evidence type="ECO:0000256" key="4">
    <source>
        <dbReference type="ARBA" id="ARBA00040613"/>
    </source>
</evidence>
<accession>A0A9N7NDB8</accession>
<dbReference type="AlphaFoldDB" id="A0A9N7NDB8"/>
<dbReference type="GO" id="GO:0002181">
    <property type="term" value="P:cytoplasmic translation"/>
    <property type="evidence" value="ECO:0007669"/>
    <property type="project" value="TreeGrafter"/>
</dbReference>
<dbReference type="EMBL" id="CACSLK010027833">
    <property type="protein sequence ID" value="CAA0831966.1"/>
    <property type="molecule type" value="Genomic_DNA"/>
</dbReference>
<name>A0A9N7NDB8_STRHE</name>
<dbReference type="InterPro" id="IPR002671">
    <property type="entry name" value="Ribosomal_eL22"/>
</dbReference>
<dbReference type="PANTHER" id="PTHR10064:SF0">
    <property type="entry name" value="FI24544P1-RELATED"/>
    <property type="match status" value="1"/>
</dbReference>
<dbReference type="Proteomes" id="UP001153555">
    <property type="component" value="Unassembled WGS sequence"/>
</dbReference>
<evidence type="ECO:0000256" key="3">
    <source>
        <dbReference type="ARBA" id="ARBA00023274"/>
    </source>
</evidence>
<proteinExistence type="inferred from homology"/>
<dbReference type="Gene3D" id="3.30.1360.210">
    <property type="match status" value="1"/>
</dbReference>
<sequence length="120" mass="13364">MINSVILDQSPSVKWDDIAGLETAKQALMKMVILPTKRRDLFTGLRTSQRMVGRIRRPTFVIDYGKPVEDKIIDTASLEKFFQEHIKVGSKPGALGDTVTVAKDKTKIAVTTNDAAFSKR</sequence>
<dbReference type="OrthoDB" id="10259820at2759"/>
<protein>
    <recommendedName>
        <fullName evidence="4">Large ribosomal subunit protein eL22</fullName>
    </recommendedName>
    <alternativeName>
        <fullName evidence="5">60S ribosomal protein L22</fullName>
    </alternativeName>
</protein>
<evidence type="ECO:0000256" key="2">
    <source>
        <dbReference type="ARBA" id="ARBA00022980"/>
    </source>
</evidence>
<dbReference type="GO" id="GO:1990904">
    <property type="term" value="C:ribonucleoprotein complex"/>
    <property type="evidence" value="ECO:0007669"/>
    <property type="project" value="UniProtKB-KW"/>
</dbReference>
<evidence type="ECO:0000313" key="7">
    <source>
        <dbReference type="Proteomes" id="UP001153555"/>
    </source>
</evidence>
<dbReference type="GO" id="GO:0003735">
    <property type="term" value="F:structural constituent of ribosome"/>
    <property type="evidence" value="ECO:0007669"/>
    <property type="project" value="InterPro"/>
</dbReference>
<keyword evidence="3" id="KW-0687">Ribonucleoprotein</keyword>
<dbReference type="Pfam" id="PF01776">
    <property type="entry name" value="Ribosomal_L22e"/>
    <property type="match status" value="1"/>
</dbReference>
<dbReference type="InterPro" id="IPR038526">
    <property type="entry name" value="Ribosomal_eL22_sf"/>
</dbReference>
<dbReference type="GO" id="GO:0005840">
    <property type="term" value="C:ribosome"/>
    <property type="evidence" value="ECO:0007669"/>
    <property type="project" value="UniProtKB-KW"/>
</dbReference>
<comment type="caution">
    <text evidence="6">The sequence shown here is derived from an EMBL/GenBank/DDBJ whole genome shotgun (WGS) entry which is preliminary data.</text>
</comment>
<comment type="similarity">
    <text evidence="1">Belongs to the eukaryotic ribosomal protein eL22 family.</text>
</comment>
<evidence type="ECO:0000256" key="1">
    <source>
        <dbReference type="ARBA" id="ARBA00007817"/>
    </source>
</evidence>
<organism evidence="6 7">
    <name type="scientific">Striga hermonthica</name>
    <name type="common">Purple witchweed</name>
    <name type="synonym">Buchnera hermonthica</name>
    <dbReference type="NCBI Taxonomy" id="68872"/>
    <lineage>
        <taxon>Eukaryota</taxon>
        <taxon>Viridiplantae</taxon>
        <taxon>Streptophyta</taxon>
        <taxon>Embryophyta</taxon>
        <taxon>Tracheophyta</taxon>
        <taxon>Spermatophyta</taxon>
        <taxon>Magnoliopsida</taxon>
        <taxon>eudicotyledons</taxon>
        <taxon>Gunneridae</taxon>
        <taxon>Pentapetalae</taxon>
        <taxon>asterids</taxon>
        <taxon>lamiids</taxon>
        <taxon>Lamiales</taxon>
        <taxon>Orobanchaceae</taxon>
        <taxon>Buchnereae</taxon>
        <taxon>Striga</taxon>
    </lineage>
</organism>
<evidence type="ECO:0000313" key="6">
    <source>
        <dbReference type="EMBL" id="CAA0831966.1"/>
    </source>
</evidence>
<dbReference type="GO" id="GO:0003723">
    <property type="term" value="F:RNA binding"/>
    <property type="evidence" value="ECO:0007669"/>
    <property type="project" value="TreeGrafter"/>
</dbReference>
<keyword evidence="7" id="KW-1185">Reference proteome</keyword>